<dbReference type="PANTHER" id="PTHR43124:SF8">
    <property type="entry name" value="INNER MEMBRANE TRANSPORT PROTEIN YDHP"/>
    <property type="match status" value="1"/>
</dbReference>
<keyword evidence="3 6" id="KW-0812">Transmembrane</keyword>
<evidence type="ECO:0000256" key="1">
    <source>
        <dbReference type="ARBA" id="ARBA00004651"/>
    </source>
</evidence>
<dbReference type="Gene3D" id="1.20.1250.20">
    <property type="entry name" value="MFS general substrate transporter like domains"/>
    <property type="match status" value="1"/>
</dbReference>
<dbReference type="PROSITE" id="PS50850">
    <property type="entry name" value="MFS"/>
    <property type="match status" value="1"/>
</dbReference>
<dbReference type="PANTHER" id="PTHR43124">
    <property type="entry name" value="PURINE EFFLUX PUMP PBUE"/>
    <property type="match status" value="1"/>
</dbReference>
<keyword evidence="5 6" id="KW-0472">Membrane</keyword>
<dbReference type="PRINTS" id="PR01035">
    <property type="entry name" value="TCRTETA"/>
</dbReference>
<keyword evidence="2" id="KW-1003">Cell membrane</keyword>
<dbReference type="CDD" id="cd17324">
    <property type="entry name" value="MFS_NepI_like"/>
    <property type="match status" value="1"/>
</dbReference>
<gene>
    <name evidence="8" type="ORF">DEM34_14530</name>
</gene>
<organism evidence="8 9">
    <name type="scientific">Sediminicurvatus halobius</name>
    <dbReference type="NCBI Taxonomy" id="2182432"/>
    <lineage>
        <taxon>Bacteria</taxon>
        <taxon>Pseudomonadati</taxon>
        <taxon>Pseudomonadota</taxon>
        <taxon>Gammaproteobacteria</taxon>
        <taxon>Chromatiales</taxon>
        <taxon>Ectothiorhodospiraceae</taxon>
        <taxon>Sediminicurvatus</taxon>
    </lineage>
</organism>
<dbReference type="SUPFAM" id="SSF103473">
    <property type="entry name" value="MFS general substrate transporter"/>
    <property type="match status" value="1"/>
</dbReference>
<evidence type="ECO:0000259" key="7">
    <source>
        <dbReference type="PROSITE" id="PS50850"/>
    </source>
</evidence>
<evidence type="ECO:0000256" key="6">
    <source>
        <dbReference type="SAM" id="Phobius"/>
    </source>
</evidence>
<evidence type="ECO:0000313" key="8">
    <source>
        <dbReference type="EMBL" id="PWG61823.1"/>
    </source>
</evidence>
<comment type="subcellular location">
    <subcellularLocation>
        <location evidence="1">Cell membrane</location>
        <topology evidence="1">Multi-pass membrane protein</topology>
    </subcellularLocation>
</comment>
<feature type="transmembrane region" description="Helical" evidence="6">
    <location>
        <begin position="267"/>
        <end position="286"/>
    </location>
</feature>
<feature type="transmembrane region" description="Helical" evidence="6">
    <location>
        <begin position="95"/>
        <end position="116"/>
    </location>
</feature>
<dbReference type="InterPro" id="IPR011701">
    <property type="entry name" value="MFS"/>
</dbReference>
<dbReference type="RefSeq" id="WP_109679555.1">
    <property type="nucleotide sequence ID" value="NZ_QFFI01000026.1"/>
</dbReference>
<comment type="caution">
    <text evidence="8">The sequence shown here is derived from an EMBL/GenBank/DDBJ whole genome shotgun (WGS) entry which is preliminary data.</text>
</comment>
<evidence type="ECO:0000256" key="3">
    <source>
        <dbReference type="ARBA" id="ARBA00022692"/>
    </source>
</evidence>
<feature type="transmembrane region" description="Helical" evidence="6">
    <location>
        <begin position="156"/>
        <end position="179"/>
    </location>
</feature>
<keyword evidence="4 6" id="KW-1133">Transmembrane helix</keyword>
<dbReference type="GO" id="GO:0022857">
    <property type="term" value="F:transmembrane transporter activity"/>
    <property type="evidence" value="ECO:0007669"/>
    <property type="project" value="InterPro"/>
</dbReference>
<dbReference type="InterPro" id="IPR001958">
    <property type="entry name" value="Tet-R_TetA/multi-R_MdtG-like"/>
</dbReference>
<evidence type="ECO:0000256" key="5">
    <source>
        <dbReference type="ARBA" id="ARBA00023136"/>
    </source>
</evidence>
<dbReference type="InterPro" id="IPR020846">
    <property type="entry name" value="MFS_dom"/>
</dbReference>
<dbReference type="Proteomes" id="UP000245474">
    <property type="component" value="Unassembled WGS sequence"/>
</dbReference>
<feature type="transmembrane region" description="Helical" evidence="6">
    <location>
        <begin position="200"/>
        <end position="224"/>
    </location>
</feature>
<dbReference type="AlphaFoldDB" id="A0A2U2MYE8"/>
<feature type="domain" description="Major facilitator superfamily (MFS) profile" evidence="7">
    <location>
        <begin position="4"/>
        <end position="380"/>
    </location>
</feature>
<sequence>MPPAVIALTAGAFGIGVTEFVIMGLLLPVSESLSVSVSAAGLLVSGYALGVVVGAPLLTYLMSRWRSKRVLLALMIIFTLGNAACALAPDYVSLMLARVITALAHGTYFGIGSVLATRLVPLDRRATAIAVMFTGLTLANILGVPFGTWLGHELGWRATFVAIAVVGALALGVIAALVPDVTEDVPDAGAAAAARVFLRPAVVLGMATTVLGYAGVFTVFTYIAPLLTRLTGVAEAALSPILLLFGLGLVAGNLLGGRFADKRLFETVTGTLLLLAMVLAVMRLALPNPGTAVLAVGLLGAAGFATVPPLQMWVLAKAEGAGQSLAASVNIAAFNLGNAFGAWLGGVVVDHGPGLRALPWVAAVLPLLAIALAFYAERTALDRRGLPRTCPPTGPVE</sequence>
<dbReference type="EMBL" id="QFFI01000026">
    <property type="protein sequence ID" value="PWG61823.1"/>
    <property type="molecule type" value="Genomic_DNA"/>
</dbReference>
<feature type="transmembrane region" description="Helical" evidence="6">
    <location>
        <begin position="70"/>
        <end position="89"/>
    </location>
</feature>
<proteinExistence type="predicted"/>
<feature type="transmembrane region" description="Helical" evidence="6">
    <location>
        <begin position="292"/>
        <end position="313"/>
    </location>
</feature>
<evidence type="ECO:0000256" key="2">
    <source>
        <dbReference type="ARBA" id="ARBA00022475"/>
    </source>
</evidence>
<feature type="transmembrane region" description="Helical" evidence="6">
    <location>
        <begin position="5"/>
        <end position="27"/>
    </location>
</feature>
<dbReference type="Pfam" id="PF07690">
    <property type="entry name" value="MFS_1"/>
    <property type="match status" value="1"/>
</dbReference>
<dbReference type="InterPro" id="IPR050189">
    <property type="entry name" value="MFS_Efflux_Transporters"/>
</dbReference>
<accession>A0A2U2MYE8</accession>
<dbReference type="InterPro" id="IPR036259">
    <property type="entry name" value="MFS_trans_sf"/>
</dbReference>
<protein>
    <submittedName>
        <fullName evidence="8">MFS transporter</fullName>
    </submittedName>
</protein>
<evidence type="ECO:0000313" key="9">
    <source>
        <dbReference type="Proteomes" id="UP000245474"/>
    </source>
</evidence>
<dbReference type="OrthoDB" id="9788453at2"/>
<feature type="transmembrane region" description="Helical" evidence="6">
    <location>
        <begin position="128"/>
        <end position="150"/>
    </location>
</feature>
<feature type="transmembrane region" description="Helical" evidence="6">
    <location>
        <begin position="236"/>
        <end position="255"/>
    </location>
</feature>
<feature type="transmembrane region" description="Helical" evidence="6">
    <location>
        <begin position="325"/>
        <end position="345"/>
    </location>
</feature>
<dbReference type="GO" id="GO:0005886">
    <property type="term" value="C:plasma membrane"/>
    <property type="evidence" value="ECO:0007669"/>
    <property type="project" value="UniProtKB-SubCell"/>
</dbReference>
<reference evidence="8 9" key="1">
    <citation type="submission" date="2018-05" db="EMBL/GenBank/DDBJ databases">
        <title>Spiribacter halobius sp. nov., a moderately halophilic bacterium isolated from marine solar saltern.</title>
        <authorList>
            <person name="Zheng W.-S."/>
            <person name="Lu D.-C."/>
            <person name="Du Z.-J."/>
        </authorList>
    </citation>
    <scope>NUCLEOTIDE SEQUENCE [LARGE SCALE GENOMIC DNA]</scope>
    <source>
        <strain evidence="8 9">E85</strain>
    </source>
</reference>
<keyword evidence="9" id="KW-1185">Reference proteome</keyword>
<name>A0A2U2MYE8_9GAMM</name>
<feature type="transmembrane region" description="Helical" evidence="6">
    <location>
        <begin position="33"/>
        <end position="58"/>
    </location>
</feature>
<feature type="transmembrane region" description="Helical" evidence="6">
    <location>
        <begin position="357"/>
        <end position="376"/>
    </location>
</feature>
<evidence type="ECO:0000256" key="4">
    <source>
        <dbReference type="ARBA" id="ARBA00022989"/>
    </source>
</evidence>